<dbReference type="RefSeq" id="WP_106094115.1">
    <property type="nucleotide sequence ID" value="NZ_PVNL01000136.1"/>
</dbReference>
<dbReference type="AlphaFoldDB" id="A0A2S9XS47"/>
<dbReference type="Gene3D" id="3.40.50.300">
    <property type="entry name" value="P-loop containing nucleotide triphosphate hydrolases"/>
    <property type="match status" value="1"/>
</dbReference>
<dbReference type="OrthoDB" id="9805130at2"/>
<dbReference type="PROSITE" id="PS00211">
    <property type="entry name" value="ABC_TRANSPORTER_1"/>
    <property type="match status" value="1"/>
</dbReference>
<sequence length="563" mass="59998">MVAPSSTAPRDPRVLLEARGLEIDRPDGAPLLRDVELELREGEIVALLGGSGAGKSTLVSALHNRAALDAAGFSVRAQLLERHAGVGIVPQRGALFDHLDVAGNLALAMRNADPPREVTAGALQDSLASVDLPKDWAGGEAREVGRLSGGEAQRLAVARTLAGGRRILFLDEPSVGLDPLRVEMLADLLRAEILERRAAALVITHELEFAAGFADRFWFMDRVEHRIIELDPLAEVGFGERPSARKQLSEAKRPRALRRQVAAGIGDQMIARLTEDQDPQAIGTPRGLVARVAAGLGRAAKRVAATAFGGLEIGPRVAANALRALLRPRDFLEVIGPVLKQALWRPAAFFSIVSLLIGFTLLYILHRSIGGGELPIRPERVFSLIGSMHVIALAPPLSGILFAATSANGVVAWLGGMSLTRQTTALEALGISKARYLWVPAWLGLAGSYLVMAALFTLGMLVGGALYLELRVPELGGGWAFAWELLTADIVDPPPERAVFRLRALGLCCVYALGIAGDAIAKGSREKRSAEDVTVAMVRSVMVATLWIVALELGSLVLIYAGD</sequence>
<dbReference type="Proteomes" id="UP000238823">
    <property type="component" value="Unassembled WGS sequence"/>
</dbReference>
<feature type="domain" description="ABC transporter" evidence="4">
    <location>
        <begin position="16"/>
        <end position="247"/>
    </location>
</feature>
<protein>
    <submittedName>
        <fullName evidence="5">Glutamine transport ATP-binding protein GlnQ</fullName>
    </submittedName>
</protein>
<accession>A0A2S9XS47</accession>
<dbReference type="SUPFAM" id="SSF52540">
    <property type="entry name" value="P-loop containing nucleoside triphosphate hydrolases"/>
    <property type="match status" value="1"/>
</dbReference>
<dbReference type="GO" id="GO:0005524">
    <property type="term" value="F:ATP binding"/>
    <property type="evidence" value="ECO:0007669"/>
    <property type="project" value="UniProtKB-KW"/>
</dbReference>
<dbReference type="InterPro" id="IPR027417">
    <property type="entry name" value="P-loop_NTPase"/>
</dbReference>
<keyword evidence="1" id="KW-0547">Nucleotide-binding</keyword>
<feature type="transmembrane region" description="Helical" evidence="3">
    <location>
        <begin position="343"/>
        <end position="365"/>
    </location>
</feature>
<dbReference type="InterPro" id="IPR015854">
    <property type="entry name" value="ABC_transpr_LolD-like"/>
</dbReference>
<dbReference type="GO" id="GO:0022857">
    <property type="term" value="F:transmembrane transporter activity"/>
    <property type="evidence" value="ECO:0007669"/>
    <property type="project" value="TreeGrafter"/>
</dbReference>
<evidence type="ECO:0000313" key="6">
    <source>
        <dbReference type="Proteomes" id="UP000238823"/>
    </source>
</evidence>
<evidence type="ECO:0000259" key="4">
    <source>
        <dbReference type="PROSITE" id="PS50893"/>
    </source>
</evidence>
<comment type="caution">
    <text evidence="5">The sequence shown here is derived from an EMBL/GenBank/DDBJ whole genome shotgun (WGS) entry which is preliminary data.</text>
</comment>
<evidence type="ECO:0000256" key="3">
    <source>
        <dbReference type="SAM" id="Phobius"/>
    </source>
</evidence>
<feature type="transmembrane region" description="Helical" evidence="3">
    <location>
        <begin position="381"/>
        <end position="404"/>
    </location>
</feature>
<evidence type="ECO:0000256" key="1">
    <source>
        <dbReference type="ARBA" id="ARBA00022741"/>
    </source>
</evidence>
<feature type="transmembrane region" description="Helical" evidence="3">
    <location>
        <begin position="441"/>
        <end position="468"/>
    </location>
</feature>
<reference evidence="5 6" key="1">
    <citation type="submission" date="2018-03" db="EMBL/GenBank/DDBJ databases">
        <title>Draft Genome Sequences of the Obligatory Marine Myxobacteria Enhygromyxa salina SWB007.</title>
        <authorList>
            <person name="Poehlein A."/>
            <person name="Moghaddam J.A."/>
            <person name="Harms H."/>
            <person name="Alanjari M."/>
            <person name="Koenig G.M."/>
            <person name="Daniel R."/>
            <person name="Schaeberle T.F."/>
        </authorList>
    </citation>
    <scope>NUCLEOTIDE SEQUENCE [LARGE SCALE GENOMIC DNA]</scope>
    <source>
        <strain evidence="5 6">SWB007</strain>
    </source>
</reference>
<dbReference type="GO" id="GO:0043190">
    <property type="term" value="C:ATP-binding cassette (ABC) transporter complex"/>
    <property type="evidence" value="ECO:0007669"/>
    <property type="project" value="InterPro"/>
</dbReference>
<dbReference type="PANTHER" id="PTHR24220">
    <property type="entry name" value="IMPORT ATP-BINDING PROTEIN"/>
    <property type="match status" value="1"/>
</dbReference>
<evidence type="ECO:0000313" key="5">
    <source>
        <dbReference type="EMBL" id="PRP95687.1"/>
    </source>
</evidence>
<dbReference type="PANTHER" id="PTHR24220:SF687">
    <property type="entry name" value="ABC TRANSPORTER ATP-BINDING PROTEIN SCO2324-RELATED"/>
    <property type="match status" value="1"/>
</dbReference>
<proteinExistence type="predicted"/>
<dbReference type="PROSITE" id="PS50893">
    <property type="entry name" value="ABC_TRANSPORTER_2"/>
    <property type="match status" value="1"/>
</dbReference>
<dbReference type="InterPro" id="IPR003439">
    <property type="entry name" value="ABC_transporter-like_ATP-bd"/>
</dbReference>
<keyword evidence="3" id="KW-0472">Membrane</keyword>
<feature type="transmembrane region" description="Helical" evidence="3">
    <location>
        <begin position="541"/>
        <end position="561"/>
    </location>
</feature>
<organism evidence="5 6">
    <name type="scientific">Enhygromyxa salina</name>
    <dbReference type="NCBI Taxonomy" id="215803"/>
    <lineage>
        <taxon>Bacteria</taxon>
        <taxon>Pseudomonadati</taxon>
        <taxon>Myxococcota</taxon>
        <taxon>Polyangia</taxon>
        <taxon>Nannocystales</taxon>
        <taxon>Nannocystaceae</taxon>
        <taxon>Enhygromyxa</taxon>
    </lineage>
</organism>
<keyword evidence="2 5" id="KW-0067">ATP-binding</keyword>
<dbReference type="InterPro" id="IPR030802">
    <property type="entry name" value="Permease_MalE"/>
</dbReference>
<feature type="transmembrane region" description="Helical" evidence="3">
    <location>
        <begin position="502"/>
        <end position="521"/>
    </location>
</feature>
<name>A0A2S9XS47_9BACT</name>
<dbReference type="GO" id="GO:0016887">
    <property type="term" value="F:ATP hydrolysis activity"/>
    <property type="evidence" value="ECO:0007669"/>
    <property type="project" value="InterPro"/>
</dbReference>
<keyword evidence="3" id="KW-1133">Transmembrane helix</keyword>
<dbReference type="EMBL" id="PVNL01000136">
    <property type="protein sequence ID" value="PRP95687.1"/>
    <property type="molecule type" value="Genomic_DNA"/>
</dbReference>
<dbReference type="Pfam" id="PF02405">
    <property type="entry name" value="MlaE"/>
    <property type="match status" value="1"/>
</dbReference>
<dbReference type="Pfam" id="PF00005">
    <property type="entry name" value="ABC_tran"/>
    <property type="match status" value="1"/>
</dbReference>
<evidence type="ECO:0000256" key="2">
    <source>
        <dbReference type="ARBA" id="ARBA00022840"/>
    </source>
</evidence>
<keyword evidence="3" id="KW-0812">Transmembrane</keyword>
<gene>
    <name evidence="5" type="primary">glnQ</name>
    <name evidence="5" type="ORF">ENSA7_73210</name>
</gene>
<dbReference type="SMART" id="SM00382">
    <property type="entry name" value="AAA"/>
    <property type="match status" value="1"/>
</dbReference>
<dbReference type="InterPro" id="IPR017871">
    <property type="entry name" value="ABC_transporter-like_CS"/>
</dbReference>
<dbReference type="InterPro" id="IPR003593">
    <property type="entry name" value="AAA+_ATPase"/>
</dbReference>